<name>A0A8X6I6V9_NEPPI</name>
<dbReference type="Gene3D" id="3.30.420.10">
    <property type="entry name" value="Ribonuclease H-like superfamily/Ribonuclease H"/>
    <property type="match status" value="1"/>
</dbReference>
<evidence type="ECO:0000313" key="2">
    <source>
        <dbReference type="EMBL" id="GFS33354.1"/>
    </source>
</evidence>
<keyword evidence="3" id="KW-1185">Reference proteome</keyword>
<protein>
    <submittedName>
        <fullName evidence="2">Transposon Ty3-I Gag-Pol polyprotein</fullName>
    </submittedName>
</protein>
<evidence type="ECO:0000259" key="1">
    <source>
        <dbReference type="PROSITE" id="PS50994"/>
    </source>
</evidence>
<sequence>MGFIDIKVLPTAEAIKIANFIVEEIILKLGALREMVSDRGRLLLSKIVKDINLLFQTYHLPTIAYHPQTIDFTEKFNRTLACMLQRHMIIKQRNWDVILPFVTFVYNSTKEV</sequence>
<gene>
    <name evidence="2" type="primary">TY3B-I_610</name>
    <name evidence="2" type="ORF">NPIL_428371</name>
</gene>
<dbReference type="SUPFAM" id="SSF53098">
    <property type="entry name" value="Ribonuclease H-like"/>
    <property type="match status" value="1"/>
</dbReference>
<evidence type="ECO:0000313" key="3">
    <source>
        <dbReference type="Proteomes" id="UP000887013"/>
    </source>
</evidence>
<dbReference type="InterPro" id="IPR036397">
    <property type="entry name" value="RNaseH_sf"/>
</dbReference>
<dbReference type="Proteomes" id="UP000887013">
    <property type="component" value="Unassembled WGS sequence"/>
</dbReference>
<dbReference type="AlphaFoldDB" id="A0A8X6I6V9"/>
<dbReference type="PROSITE" id="PS50994">
    <property type="entry name" value="INTEGRASE"/>
    <property type="match status" value="1"/>
</dbReference>
<reference evidence="2" key="1">
    <citation type="submission" date="2020-08" db="EMBL/GenBank/DDBJ databases">
        <title>Multicomponent nature underlies the extraordinary mechanical properties of spider dragline silk.</title>
        <authorList>
            <person name="Kono N."/>
            <person name="Nakamura H."/>
            <person name="Mori M."/>
            <person name="Yoshida Y."/>
            <person name="Ohtoshi R."/>
            <person name="Malay A.D."/>
            <person name="Moran D.A.P."/>
            <person name="Tomita M."/>
            <person name="Numata K."/>
            <person name="Arakawa K."/>
        </authorList>
    </citation>
    <scope>NUCLEOTIDE SEQUENCE</scope>
</reference>
<comment type="caution">
    <text evidence="2">The sequence shown here is derived from an EMBL/GenBank/DDBJ whole genome shotgun (WGS) entry which is preliminary data.</text>
</comment>
<feature type="domain" description="Integrase catalytic" evidence="1">
    <location>
        <begin position="1"/>
        <end position="112"/>
    </location>
</feature>
<dbReference type="EMBL" id="BMAW01088166">
    <property type="protein sequence ID" value="GFS33354.1"/>
    <property type="molecule type" value="Genomic_DNA"/>
</dbReference>
<proteinExistence type="predicted"/>
<dbReference type="GO" id="GO:0003676">
    <property type="term" value="F:nucleic acid binding"/>
    <property type="evidence" value="ECO:0007669"/>
    <property type="project" value="InterPro"/>
</dbReference>
<dbReference type="GO" id="GO:0015074">
    <property type="term" value="P:DNA integration"/>
    <property type="evidence" value="ECO:0007669"/>
    <property type="project" value="InterPro"/>
</dbReference>
<dbReference type="OrthoDB" id="10030726at2759"/>
<dbReference type="InterPro" id="IPR012337">
    <property type="entry name" value="RNaseH-like_sf"/>
</dbReference>
<organism evidence="2 3">
    <name type="scientific">Nephila pilipes</name>
    <name type="common">Giant wood spider</name>
    <name type="synonym">Nephila maculata</name>
    <dbReference type="NCBI Taxonomy" id="299642"/>
    <lineage>
        <taxon>Eukaryota</taxon>
        <taxon>Metazoa</taxon>
        <taxon>Ecdysozoa</taxon>
        <taxon>Arthropoda</taxon>
        <taxon>Chelicerata</taxon>
        <taxon>Arachnida</taxon>
        <taxon>Araneae</taxon>
        <taxon>Araneomorphae</taxon>
        <taxon>Entelegynae</taxon>
        <taxon>Araneoidea</taxon>
        <taxon>Nephilidae</taxon>
        <taxon>Nephila</taxon>
    </lineage>
</organism>
<dbReference type="InterPro" id="IPR001584">
    <property type="entry name" value="Integrase_cat-core"/>
</dbReference>
<accession>A0A8X6I6V9</accession>